<dbReference type="InterPro" id="IPR050490">
    <property type="entry name" value="Bact_solute-bd_prot1"/>
</dbReference>
<evidence type="ECO:0000259" key="3">
    <source>
        <dbReference type="Pfam" id="PF12010"/>
    </source>
</evidence>
<dbReference type="Pfam" id="PF12010">
    <property type="entry name" value="DUF3502"/>
    <property type="match status" value="1"/>
</dbReference>
<comment type="caution">
    <text evidence="4">The sequence shown here is derived from an EMBL/GenBank/DDBJ whole genome shotgun (WGS) entry which is preliminary data.</text>
</comment>
<reference evidence="4 5" key="1">
    <citation type="submission" date="2020-08" db="EMBL/GenBank/DDBJ databases">
        <title>Genomic Encyclopedia of Type Strains, Phase IV (KMG-IV): sequencing the most valuable type-strain genomes for metagenomic binning, comparative biology and taxonomic classification.</title>
        <authorList>
            <person name="Goeker M."/>
        </authorList>
    </citation>
    <scope>NUCLEOTIDE SEQUENCE [LARGE SCALE GENOMIC DNA]</scope>
    <source>
        <strain evidence="4 5">DSM 106146</strain>
    </source>
</reference>
<feature type="chain" id="PRO_5039575721" evidence="2">
    <location>
        <begin position="25"/>
        <end position="545"/>
    </location>
</feature>
<dbReference type="EMBL" id="JACHFW010000018">
    <property type="protein sequence ID" value="MBB5266052.1"/>
    <property type="molecule type" value="Genomic_DNA"/>
</dbReference>
<gene>
    <name evidence="4" type="ORF">HNP82_003206</name>
</gene>
<dbReference type="Pfam" id="PF01547">
    <property type="entry name" value="SBP_bac_1"/>
    <property type="match status" value="1"/>
</dbReference>
<dbReference type="RefSeq" id="WP_183776287.1">
    <property type="nucleotide sequence ID" value="NZ_JACHFW010000018.1"/>
</dbReference>
<proteinExistence type="predicted"/>
<keyword evidence="5" id="KW-1185">Reference proteome</keyword>
<name>A0A7W8HE72_9FIRM</name>
<feature type="domain" description="DUF3502" evidence="3">
    <location>
        <begin position="470"/>
        <end position="538"/>
    </location>
</feature>
<organism evidence="4 5">
    <name type="scientific">Catenibacillus scindens</name>
    <dbReference type="NCBI Taxonomy" id="673271"/>
    <lineage>
        <taxon>Bacteria</taxon>
        <taxon>Bacillati</taxon>
        <taxon>Bacillota</taxon>
        <taxon>Clostridia</taxon>
        <taxon>Lachnospirales</taxon>
        <taxon>Lachnospiraceae</taxon>
        <taxon>Catenibacillus</taxon>
    </lineage>
</organism>
<dbReference type="InterPro" id="IPR022627">
    <property type="entry name" value="DUF3502"/>
</dbReference>
<sequence length="545" mass="59163">MLKKGRRWAALLMAAAMVSTAAFGCGNSESAGGADTGGSSAQNNEANTGADTEAAGGTEGAAAASQEDIATIEMAFYNTFIPNDENLTRIEDAINAITVPEINTEVNITVINMGQWDQQINLMISSGEQLDLMPTFFSGATAFSTLASSNQLTPLNDLLEDYGQGILETIPENYLNTTTIDGNIVAVPIYKDNVGKLYYAMRTDILEELGLTEQAQNIRSMQDVEEILRIVKEKTDLIPIGETAANGVIAFQGVMVTGDFEDAFFYDRLINDYIVSANDDPETVVSLYDLEEYKEATSLFNSWFKDGLVNQDATTAEQHAEYHIAEGNTFSTFFAAETSTKNAFVTKAQYPVTIIEVCDTPLSTSTINTLTWTIPVTSKEPEAAMEFLNLMYTDERIVNLLNYGQEDVDYVVKEDGTFAFPEGVDISSSGYHFETSWLFGNQFLAGVWEGDEPTLREEALTINENATYSPIFGFAASSAGMDTQLAGILSAFNEYANSLQCGAMDVETNLPAFQEKLKAAGIDDVVANVQGQLDAWLAENGGEGQ</sequence>
<evidence type="ECO:0000313" key="5">
    <source>
        <dbReference type="Proteomes" id="UP000543642"/>
    </source>
</evidence>
<evidence type="ECO:0000256" key="1">
    <source>
        <dbReference type="SAM" id="MobiDB-lite"/>
    </source>
</evidence>
<dbReference type="Proteomes" id="UP000543642">
    <property type="component" value="Unassembled WGS sequence"/>
</dbReference>
<dbReference type="PANTHER" id="PTHR43649">
    <property type="entry name" value="ARABINOSE-BINDING PROTEIN-RELATED"/>
    <property type="match status" value="1"/>
</dbReference>
<feature type="region of interest" description="Disordered" evidence="1">
    <location>
        <begin position="30"/>
        <end position="62"/>
    </location>
</feature>
<keyword evidence="2" id="KW-0732">Signal</keyword>
<evidence type="ECO:0000256" key="2">
    <source>
        <dbReference type="SAM" id="SignalP"/>
    </source>
</evidence>
<dbReference type="InterPro" id="IPR006059">
    <property type="entry name" value="SBP"/>
</dbReference>
<dbReference type="SUPFAM" id="SSF53850">
    <property type="entry name" value="Periplasmic binding protein-like II"/>
    <property type="match status" value="1"/>
</dbReference>
<evidence type="ECO:0000313" key="4">
    <source>
        <dbReference type="EMBL" id="MBB5266052.1"/>
    </source>
</evidence>
<feature type="signal peptide" evidence="2">
    <location>
        <begin position="1"/>
        <end position="24"/>
    </location>
</feature>
<dbReference type="AlphaFoldDB" id="A0A7W8HE72"/>
<dbReference type="PANTHER" id="PTHR43649:SF17">
    <property type="entry name" value="ABC TRANSPORTER SOLUTE BINDING PROTEIN-SUGAR TRANSPORT"/>
    <property type="match status" value="1"/>
</dbReference>
<dbReference type="Gene3D" id="3.40.190.10">
    <property type="entry name" value="Periplasmic binding protein-like II"/>
    <property type="match status" value="2"/>
</dbReference>
<accession>A0A7W8HE72</accession>
<protein>
    <submittedName>
        <fullName evidence="4">Putative aldouronate transport system substrate-binding protein</fullName>
    </submittedName>
</protein>
<dbReference type="PROSITE" id="PS51257">
    <property type="entry name" value="PROKAR_LIPOPROTEIN"/>
    <property type="match status" value="1"/>
</dbReference>